<dbReference type="Gene3D" id="3.40.50.300">
    <property type="entry name" value="P-loop containing nucleotide triphosphate hydrolases"/>
    <property type="match status" value="1"/>
</dbReference>
<proteinExistence type="predicted"/>
<reference evidence="1" key="1">
    <citation type="submission" date="2020-01" db="EMBL/GenBank/DDBJ databases">
        <authorList>
            <person name="Meier V. D."/>
            <person name="Meier V D."/>
        </authorList>
    </citation>
    <scope>NUCLEOTIDE SEQUENCE</scope>
    <source>
        <strain evidence="1">HLG_WM_MAG_07</strain>
    </source>
</reference>
<dbReference type="InterPro" id="IPR027417">
    <property type="entry name" value="P-loop_NTPase"/>
</dbReference>
<name>A0A6S6SPA7_9GAMM</name>
<dbReference type="SUPFAM" id="SSF52540">
    <property type="entry name" value="P-loop containing nucleoside triphosphate hydrolases"/>
    <property type="match status" value="1"/>
</dbReference>
<accession>A0A6S6SPA7</accession>
<sequence>MNKASNIDDTYRNCDPEQPLTADDERYVDLAESRGTPQIARSITRNISRSNNDTYLQLLFTGHRGSGKTTELFRLKRELENHKFFTIYLDIEETIDLGSLSYLDVLIAIAKQVQISLHEADMPISEVLLDSIATWFAERIIVDDTQTAHEAKISTKAEAGIKIPFFKLFADLTANIKAASSRRETIRINLKREISVFIQKLNTLIGEARQTVQNNNYKDLVIIVDGLEKMHYELNEEGQSSHSELFVRHAEQLRSPACHIIYTVPVSLAYNQNLGADFDDIKVLPMVKTNERGIQQLVNVVEQRVDIGAVFETRELLEELARTSGGVVRDLMRLIRMSTDTDSEKISQKEISDAINTLKKQYDRLIRNDDIENFKQIVQTRRVQADESFSRLLNLRLILEYENGERWASLHPVIHEIDWVSEALSDIHH</sequence>
<dbReference type="EMBL" id="CACVAY010000024">
    <property type="protein sequence ID" value="CAA6804817.1"/>
    <property type="molecule type" value="Genomic_DNA"/>
</dbReference>
<dbReference type="AlphaFoldDB" id="A0A6S6SPA7"/>
<evidence type="ECO:0008006" key="2">
    <source>
        <dbReference type="Google" id="ProtNLM"/>
    </source>
</evidence>
<gene>
    <name evidence="1" type="ORF">HELGO_WM31729</name>
</gene>
<organism evidence="1">
    <name type="scientific">uncultured Thiotrichaceae bacterium</name>
    <dbReference type="NCBI Taxonomy" id="298394"/>
    <lineage>
        <taxon>Bacteria</taxon>
        <taxon>Pseudomonadati</taxon>
        <taxon>Pseudomonadota</taxon>
        <taxon>Gammaproteobacteria</taxon>
        <taxon>Thiotrichales</taxon>
        <taxon>Thiotrichaceae</taxon>
        <taxon>environmental samples</taxon>
    </lineage>
</organism>
<protein>
    <recommendedName>
        <fullName evidence="2">Type II secretory pathway, ATPase PulE/Tfp pilus assembly pathway, ATPase PilB</fullName>
    </recommendedName>
</protein>
<evidence type="ECO:0000313" key="1">
    <source>
        <dbReference type="EMBL" id="CAA6804817.1"/>
    </source>
</evidence>